<accession>A0A841NZZ5</accession>
<dbReference type="AlphaFoldDB" id="A0A841NZZ5"/>
<proteinExistence type="predicted"/>
<dbReference type="InterPro" id="IPR014030">
    <property type="entry name" value="Ketoacyl_synth_N"/>
</dbReference>
<evidence type="ECO:0000313" key="2">
    <source>
        <dbReference type="EMBL" id="MBB6408617.1"/>
    </source>
</evidence>
<feature type="domain" description="Beta-ketoacyl synthase-like N-terminal" evidence="1">
    <location>
        <begin position="87"/>
        <end position="155"/>
    </location>
</feature>
<reference evidence="2 3" key="1">
    <citation type="submission" date="2020-08" db="EMBL/GenBank/DDBJ databases">
        <title>Genomic Encyclopedia of Type Strains, Phase IV (KMG-IV): sequencing the most valuable type-strain genomes for metagenomic binning, comparative biology and taxonomic classification.</title>
        <authorList>
            <person name="Goeker M."/>
        </authorList>
    </citation>
    <scope>NUCLEOTIDE SEQUENCE [LARGE SCALE GENOMIC DNA]</scope>
    <source>
        <strain evidence="2 3">DSM 100039</strain>
    </source>
</reference>
<sequence length="305" mass="32058">MRLVRDALLEPDVKLADRMTELAVSALLQLPQIDGTADRPLNSLLVVCTPEPRPGLPAKIAETVGAAISQRLRRTNLRVQSLAQGHAAGLVGFGLAAKALDEGRADVAAVVGVDSYHDINTLGWMDETGQLKSEVNRDGFFPGEGAGACLLVRADVAKALRLTPLARLTAISTALETITINSEEVCVGEGLSAAFLGLAPVVEAANQQITDTYCDLNGQRYRSEELVYSAMRANHLFAPEVETTHPADCWGDVGASSGPLFVSLALAASQKGYCRGSRAALWAGSGTGRRAVALLDFPAANPEAA</sequence>
<gene>
    <name evidence="2" type="ORF">HNQ71_001261</name>
</gene>
<dbReference type="GO" id="GO:0004315">
    <property type="term" value="F:3-oxoacyl-[acyl-carrier-protein] synthase activity"/>
    <property type="evidence" value="ECO:0007669"/>
    <property type="project" value="UniProtKB-EC"/>
</dbReference>
<dbReference type="Proteomes" id="UP000556329">
    <property type="component" value="Unassembled WGS sequence"/>
</dbReference>
<keyword evidence="2" id="KW-0808">Transferase</keyword>
<organism evidence="2 3">
    <name type="scientific">Mesorhizobium sangaii</name>
    <dbReference type="NCBI Taxonomy" id="505389"/>
    <lineage>
        <taxon>Bacteria</taxon>
        <taxon>Pseudomonadati</taxon>
        <taxon>Pseudomonadota</taxon>
        <taxon>Alphaproteobacteria</taxon>
        <taxon>Hyphomicrobiales</taxon>
        <taxon>Phyllobacteriaceae</taxon>
        <taxon>Mesorhizobium</taxon>
    </lineage>
</organism>
<dbReference type="EMBL" id="JACHEF010000001">
    <property type="protein sequence ID" value="MBB6408617.1"/>
    <property type="molecule type" value="Genomic_DNA"/>
</dbReference>
<dbReference type="Gene3D" id="3.40.47.10">
    <property type="match status" value="1"/>
</dbReference>
<comment type="caution">
    <text evidence="2">The sequence shown here is derived from an EMBL/GenBank/DDBJ whole genome shotgun (WGS) entry which is preliminary data.</text>
</comment>
<evidence type="ECO:0000259" key="1">
    <source>
        <dbReference type="Pfam" id="PF00109"/>
    </source>
</evidence>
<dbReference type="InterPro" id="IPR016039">
    <property type="entry name" value="Thiolase-like"/>
</dbReference>
<dbReference type="SUPFAM" id="SSF53901">
    <property type="entry name" value="Thiolase-like"/>
    <property type="match status" value="2"/>
</dbReference>
<keyword evidence="3" id="KW-1185">Reference proteome</keyword>
<dbReference type="EC" id="2.3.1.41" evidence="2"/>
<protein>
    <submittedName>
        <fullName evidence="2">3-oxoacyl-[acyl-carrier-protein] synthase-1</fullName>
        <ecNumber evidence="2">2.3.1.41</ecNumber>
    </submittedName>
</protein>
<dbReference type="Pfam" id="PF00109">
    <property type="entry name" value="ketoacyl-synt"/>
    <property type="match status" value="1"/>
</dbReference>
<evidence type="ECO:0000313" key="3">
    <source>
        <dbReference type="Proteomes" id="UP000556329"/>
    </source>
</evidence>
<name>A0A841NZZ5_9HYPH</name>
<keyword evidence="2" id="KW-0012">Acyltransferase</keyword>